<reference evidence="2" key="1">
    <citation type="submission" date="2022-11" db="UniProtKB">
        <authorList>
            <consortium name="WormBaseParasite"/>
        </authorList>
    </citation>
    <scope>IDENTIFICATION</scope>
</reference>
<protein>
    <submittedName>
        <fullName evidence="2">Uncharacterized protein</fullName>
    </submittedName>
</protein>
<evidence type="ECO:0000313" key="1">
    <source>
        <dbReference type="Proteomes" id="UP000887565"/>
    </source>
</evidence>
<dbReference type="WBParaSite" id="nRc.2.0.1.t10294-RA">
    <property type="protein sequence ID" value="nRc.2.0.1.t10294-RA"/>
    <property type="gene ID" value="nRc.2.0.1.g10294"/>
</dbReference>
<proteinExistence type="predicted"/>
<sequence length="68" mass="7756">MSLACQEKEFEEAPQVEDYRPKEFVSNALIAQLQAKDKDLKTITFSALLESANWKDGLWKISADIHTN</sequence>
<keyword evidence="1" id="KW-1185">Reference proteome</keyword>
<dbReference type="AlphaFoldDB" id="A0A915I803"/>
<organism evidence="1 2">
    <name type="scientific">Romanomermis culicivorax</name>
    <name type="common">Nematode worm</name>
    <dbReference type="NCBI Taxonomy" id="13658"/>
    <lineage>
        <taxon>Eukaryota</taxon>
        <taxon>Metazoa</taxon>
        <taxon>Ecdysozoa</taxon>
        <taxon>Nematoda</taxon>
        <taxon>Enoplea</taxon>
        <taxon>Dorylaimia</taxon>
        <taxon>Mermithida</taxon>
        <taxon>Mermithoidea</taxon>
        <taxon>Mermithidae</taxon>
        <taxon>Romanomermis</taxon>
    </lineage>
</organism>
<accession>A0A915I803</accession>
<name>A0A915I803_ROMCU</name>
<evidence type="ECO:0000313" key="2">
    <source>
        <dbReference type="WBParaSite" id="nRc.2.0.1.t10294-RA"/>
    </source>
</evidence>
<dbReference type="Proteomes" id="UP000887565">
    <property type="component" value="Unplaced"/>
</dbReference>